<keyword evidence="3" id="KW-1185">Reference proteome</keyword>
<dbReference type="AlphaFoldDB" id="A0A1M2VPU4"/>
<evidence type="ECO:0000256" key="1">
    <source>
        <dbReference type="SAM" id="MobiDB-lite"/>
    </source>
</evidence>
<feature type="compositionally biased region" description="Polar residues" evidence="1">
    <location>
        <begin position="177"/>
        <end position="187"/>
    </location>
</feature>
<protein>
    <submittedName>
        <fullName evidence="2">Uncharacterized protein</fullName>
    </submittedName>
</protein>
<evidence type="ECO:0000313" key="2">
    <source>
        <dbReference type="EMBL" id="OJT09580.1"/>
    </source>
</evidence>
<name>A0A1M2VPU4_TRAPU</name>
<reference evidence="2 3" key="1">
    <citation type="submission" date="2016-10" db="EMBL/GenBank/DDBJ databases">
        <title>Genome sequence of the basidiomycete white-rot fungus Trametes pubescens.</title>
        <authorList>
            <person name="Makela M.R."/>
            <person name="Granchi Z."/>
            <person name="Peng M."/>
            <person name="De Vries R.P."/>
            <person name="Grigoriev I."/>
            <person name="Riley R."/>
            <person name="Hilden K."/>
        </authorList>
    </citation>
    <scope>NUCLEOTIDE SEQUENCE [LARGE SCALE GENOMIC DNA]</scope>
    <source>
        <strain evidence="2 3">FBCC735</strain>
    </source>
</reference>
<proteinExistence type="predicted"/>
<dbReference type="EMBL" id="MNAD01000899">
    <property type="protein sequence ID" value="OJT09580.1"/>
    <property type="molecule type" value="Genomic_DNA"/>
</dbReference>
<feature type="region of interest" description="Disordered" evidence="1">
    <location>
        <begin position="112"/>
        <end position="149"/>
    </location>
</feature>
<organism evidence="2 3">
    <name type="scientific">Trametes pubescens</name>
    <name type="common">White-rot fungus</name>
    <dbReference type="NCBI Taxonomy" id="154538"/>
    <lineage>
        <taxon>Eukaryota</taxon>
        <taxon>Fungi</taxon>
        <taxon>Dikarya</taxon>
        <taxon>Basidiomycota</taxon>
        <taxon>Agaricomycotina</taxon>
        <taxon>Agaricomycetes</taxon>
        <taxon>Polyporales</taxon>
        <taxon>Polyporaceae</taxon>
        <taxon>Trametes</taxon>
    </lineage>
</organism>
<feature type="compositionally biased region" description="Low complexity" evidence="1">
    <location>
        <begin position="137"/>
        <end position="148"/>
    </location>
</feature>
<sequence>MLGQKRPLSPESPRSSRTKTKRHSVAPPVDVDDDDEDTLEFILAQIKAQEQSEALAKKLQAEWDAPGPSIPSGAGACGSNSDLDDVIVISDDEEEDDEAIARRLAKQWELEDVVLDRTPESSSSKSSDSKGKANAHSATTTTPTPTSALEQYRVLFTGTRICSCGVALPSPRGHVSPQYSTAASSAV</sequence>
<evidence type="ECO:0000313" key="3">
    <source>
        <dbReference type="Proteomes" id="UP000184267"/>
    </source>
</evidence>
<dbReference type="Proteomes" id="UP000184267">
    <property type="component" value="Unassembled WGS sequence"/>
</dbReference>
<gene>
    <name evidence="2" type="ORF">TRAPUB_13957</name>
</gene>
<feature type="region of interest" description="Disordered" evidence="1">
    <location>
        <begin position="167"/>
        <end position="187"/>
    </location>
</feature>
<comment type="caution">
    <text evidence="2">The sequence shown here is derived from an EMBL/GenBank/DDBJ whole genome shotgun (WGS) entry which is preliminary data.</text>
</comment>
<feature type="region of interest" description="Disordered" evidence="1">
    <location>
        <begin position="1"/>
        <end position="34"/>
    </location>
</feature>
<accession>A0A1M2VPU4</accession>
<feature type="compositionally biased region" description="Low complexity" evidence="1">
    <location>
        <begin position="1"/>
        <end position="15"/>
    </location>
</feature>